<feature type="transmembrane region" description="Helical" evidence="2">
    <location>
        <begin position="46"/>
        <end position="64"/>
    </location>
</feature>
<keyword evidence="2" id="KW-1133">Transmembrane helix</keyword>
<dbReference type="InterPro" id="IPR023346">
    <property type="entry name" value="Lysozyme-like_dom_sf"/>
</dbReference>
<evidence type="ECO:0000256" key="1">
    <source>
        <dbReference type="SAM" id="MobiDB-lite"/>
    </source>
</evidence>
<name>A0ABV5T3T3_9MICO</name>
<comment type="caution">
    <text evidence="3">The sequence shown here is derived from an EMBL/GenBank/DDBJ whole genome shotgun (WGS) entry which is preliminary data.</text>
</comment>
<keyword evidence="2" id="KW-0812">Transmembrane</keyword>
<keyword evidence="2" id="KW-0472">Membrane</keyword>
<reference evidence="3 4" key="1">
    <citation type="submission" date="2024-09" db="EMBL/GenBank/DDBJ databases">
        <authorList>
            <person name="Sun Q."/>
            <person name="Mori K."/>
        </authorList>
    </citation>
    <scope>NUCLEOTIDE SEQUENCE [LARGE SCALE GENOMIC DNA]</scope>
    <source>
        <strain evidence="3 4">JCM 1342</strain>
    </source>
</reference>
<dbReference type="EMBL" id="JBHMBE010000009">
    <property type="protein sequence ID" value="MFB9647276.1"/>
    <property type="molecule type" value="Genomic_DNA"/>
</dbReference>
<proteinExistence type="predicted"/>
<evidence type="ECO:0000313" key="3">
    <source>
        <dbReference type="EMBL" id="MFB9647276.1"/>
    </source>
</evidence>
<evidence type="ECO:0000256" key="2">
    <source>
        <dbReference type="SAM" id="Phobius"/>
    </source>
</evidence>
<sequence length="251" mass="26788">MTSGNEMIPARRMPRQDVATLDTAAVAVASNRRGATTPRWSRRRGVAGVFAAFAVIGFAAAYIGPTGVALTQARAEERVPVTLYSSTLDDAQSLLLAREAGEQAAADLDRAGYSVYVTPKPTPTPEPIVASNDEDREESSSGWRPPFVTPDPGTAQGIAYEMVLARGWGDDQFACLVALWNRESGWRVNAYNAGSGAYGIPQALPGNKMASAGADWETNPATQISWGLGYIGGRYGTPCGAWDHSERVGWY</sequence>
<feature type="region of interest" description="Disordered" evidence="1">
    <location>
        <begin position="116"/>
        <end position="150"/>
    </location>
</feature>
<keyword evidence="4" id="KW-1185">Reference proteome</keyword>
<protein>
    <submittedName>
        <fullName evidence="3">Lytic transglycosylase domain-containing protein</fullName>
    </submittedName>
</protein>
<dbReference type="RefSeq" id="WP_344713696.1">
    <property type="nucleotide sequence ID" value="NZ_BAAAWH010000001.1"/>
</dbReference>
<accession>A0ABV5T3T3</accession>
<organism evidence="3 4">
    <name type="scientific">Microbacterium terregens</name>
    <dbReference type="NCBI Taxonomy" id="69363"/>
    <lineage>
        <taxon>Bacteria</taxon>
        <taxon>Bacillati</taxon>
        <taxon>Actinomycetota</taxon>
        <taxon>Actinomycetes</taxon>
        <taxon>Micrococcales</taxon>
        <taxon>Microbacteriaceae</taxon>
        <taxon>Microbacterium</taxon>
    </lineage>
</organism>
<dbReference type="SUPFAM" id="SSF53955">
    <property type="entry name" value="Lysozyme-like"/>
    <property type="match status" value="1"/>
</dbReference>
<gene>
    <name evidence="3" type="ORF">ACFFPJ_15880</name>
</gene>
<evidence type="ECO:0000313" key="4">
    <source>
        <dbReference type="Proteomes" id="UP001589611"/>
    </source>
</evidence>
<dbReference type="Proteomes" id="UP001589611">
    <property type="component" value="Unassembled WGS sequence"/>
</dbReference>